<accession>A0A3P7NPQ2</accession>
<name>A0A3P7NPQ2_DIBLA</name>
<dbReference type="AlphaFoldDB" id="A0A3P7NPQ2"/>
<gene>
    <name evidence="1" type="ORF">DILT_LOCUS6243</name>
</gene>
<proteinExistence type="predicted"/>
<keyword evidence="2" id="KW-1185">Reference proteome</keyword>
<reference evidence="1 2" key="1">
    <citation type="submission" date="2018-11" db="EMBL/GenBank/DDBJ databases">
        <authorList>
            <consortium name="Pathogen Informatics"/>
        </authorList>
    </citation>
    <scope>NUCLEOTIDE SEQUENCE [LARGE SCALE GENOMIC DNA]</scope>
</reference>
<sequence>MHPPLGPILANIFMDKLEKLQLSEQIYELKQYGRYFDDACAIIPAETDENTIVSTAYQPHPSIKFILELGTTGSLLSLDVRRRVYPKKTWSGQYTNLNRFVHIQQTRIAEHAQSCPKMMLILKLRPI</sequence>
<organism evidence="1 2">
    <name type="scientific">Dibothriocephalus latus</name>
    <name type="common">Fish tapeworm</name>
    <name type="synonym">Diphyllobothrium latum</name>
    <dbReference type="NCBI Taxonomy" id="60516"/>
    <lineage>
        <taxon>Eukaryota</taxon>
        <taxon>Metazoa</taxon>
        <taxon>Spiralia</taxon>
        <taxon>Lophotrochozoa</taxon>
        <taxon>Platyhelminthes</taxon>
        <taxon>Cestoda</taxon>
        <taxon>Eucestoda</taxon>
        <taxon>Diphyllobothriidea</taxon>
        <taxon>Diphyllobothriidae</taxon>
        <taxon>Dibothriocephalus</taxon>
    </lineage>
</organism>
<protein>
    <recommendedName>
        <fullName evidence="3">Reverse transcriptase domain-containing protein</fullName>
    </recommendedName>
</protein>
<dbReference type="Proteomes" id="UP000281553">
    <property type="component" value="Unassembled WGS sequence"/>
</dbReference>
<evidence type="ECO:0000313" key="2">
    <source>
        <dbReference type="Proteomes" id="UP000281553"/>
    </source>
</evidence>
<dbReference type="EMBL" id="UYRU01049096">
    <property type="protein sequence ID" value="VDN10412.1"/>
    <property type="molecule type" value="Genomic_DNA"/>
</dbReference>
<evidence type="ECO:0008006" key="3">
    <source>
        <dbReference type="Google" id="ProtNLM"/>
    </source>
</evidence>
<evidence type="ECO:0000313" key="1">
    <source>
        <dbReference type="EMBL" id="VDN10412.1"/>
    </source>
</evidence>